<accession>A0AAW6SP94</accession>
<evidence type="ECO:0000313" key="7">
    <source>
        <dbReference type="Proteomes" id="UP001159179"/>
    </source>
</evidence>
<dbReference type="PANTHER" id="PTHR47506">
    <property type="entry name" value="TRANSCRIPTIONAL REGULATORY PROTEIN"/>
    <property type="match status" value="1"/>
</dbReference>
<dbReference type="AlphaFoldDB" id="A0AAW6SP94"/>
<dbReference type="Pfam" id="PF00440">
    <property type="entry name" value="TetR_N"/>
    <property type="match status" value="1"/>
</dbReference>
<feature type="domain" description="HTH tetR-type" evidence="5">
    <location>
        <begin position="8"/>
        <end position="68"/>
    </location>
</feature>
<keyword evidence="3" id="KW-0804">Transcription</keyword>
<gene>
    <name evidence="6" type="ORF">P5X88_06435</name>
</gene>
<evidence type="ECO:0000256" key="3">
    <source>
        <dbReference type="ARBA" id="ARBA00023163"/>
    </source>
</evidence>
<dbReference type="PANTHER" id="PTHR47506:SF6">
    <property type="entry name" value="HTH-TYPE TRANSCRIPTIONAL REPRESSOR NEMR"/>
    <property type="match status" value="1"/>
</dbReference>
<dbReference type="SUPFAM" id="SSF46689">
    <property type="entry name" value="Homeodomain-like"/>
    <property type="match status" value="1"/>
</dbReference>
<organism evidence="6 7">
    <name type="scientific">Heyndrickxia oleronia</name>
    <dbReference type="NCBI Taxonomy" id="38875"/>
    <lineage>
        <taxon>Bacteria</taxon>
        <taxon>Bacillati</taxon>
        <taxon>Bacillota</taxon>
        <taxon>Bacilli</taxon>
        <taxon>Bacillales</taxon>
        <taxon>Bacillaceae</taxon>
        <taxon>Heyndrickxia</taxon>
    </lineage>
</organism>
<evidence type="ECO:0000259" key="5">
    <source>
        <dbReference type="PROSITE" id="PS50977"/>
    </source>
</evidence>
<dbReference type="InterPro" id="IPR001647">
    <property type="entry name" value="HTH_TetR"/>
</dbReference>
<dbReference type="InterPro" id="IPR009057">
    <property type="entry name" value="Homeodomain-like_sf"/>
</dbReference>
<proteinExistence type="predicted"/>
<reference evidence="6" key="1">
    <citation type="submission" date="2023-03" db="EMBL/GenBank/DDBJ databases">
        <title>Bacterial isolates from washroom surfaces on a university campus.</title>
        <authorList>
            <person name="Holman D.B."/>
            <person name="Gzyl K.E."/>
            <person name="Taheri A.E."/>
        </authorList>
    </citation>
    <scope>NUCLEOTIDE SEQUENCE</scope>
    <source>
        <strain evidence="6">RD03</strain>
    </source>
</reference>
<dbReference type="EMBL" id="JAROYP010000003">
    <property type="protein sequence ID" value="MDH5160569.1"/>
    <property type="molecule type" value="Genomic_DNA"/>
</dbReference>
<comment type="caution">
    <text evidence="6">The sequence shown here is derived from an EMBL/GenBank/DDBJ whole genome shotgun (WGS) entry which is preliminary data.</text>
</comment>
<dbReference type="InterPro" id="IPR036271">
    <property type="entry name" value="Tet_transcr_reg_TetR-rel_C_sf"/>
</dbReference>
<protein>
    <submittedName>
        <fullName evidence="6">TetR/AcrR family transcriptional regulator</fullName>
    </submittedName>
</protein>
<evidence type="ECO:0000256" key="1">
    <source>
        <dbReference type="ARBA" id="ARBA00023015"/>
    </source>
</evidence>
<dbReference type="RefSeq" id="WP_251338769.1">
    <property type="nucleotide sequence ID" value="NZ_JAMATW010000004.1"/>
</dbReference>
<dbReference type="Proteomes" id="UP001159179">
    <property type="component" value="Unassembled WGS sequence"/>
</dbReference>
<feature type="DNA-binding region" description="H-T-H motif" evidence="4">
    <location>
        <begin position="31"/>
        <end position="50"/>
    </location>
</feature>
<dbReference type="SUPFAM" id="SSF48498">
    <property type="entry name" value="Tetracyclin repressor-like, C-terminal domain"/>
    <property type="match status" value="1"/>
</dbReference>
<keyword evidence="1" id="KW-0805">Transcription regulation</keyword>
<name>A0AAW6SP94_9BACI</name>
<sequence length="199" mass="22717">MDRESKRKNTKKLLLDATRALVEERGCHKMTLNDIIKRTGLSKGAIYHYVKSKDELLALVLQERIEETNDRFFAEVNQGKKEFEGPLKEIVKNLPSLQDPHDATNQIFLYLLSKNDQPAVSTIINKFYDQSLQLSKQWITAGQHAGVIPLSVNADKTAELFILISYGFRVRSSIFNDSHDFSADDFSLLMVDLLQSKQN</sequence>
<evidence type="ECO:0000256" key="2">
    <source>
        <dbReference type="ARBA" id="ARBA00023125"/>
    </source>
</evidence>
<evidence type="ECO:0000256" key="4">
    <source>
        <dbReference type="PROSITE-ProRule" id="PRU00335"/>
    </source>
</evidence>
<evidence type="ECO:0000313" key="6">
    <source>
        <dbReference type="EMBL" id="MDH5160569.1"/>
    </source>
</evidence>
<dbReference type="GO" id="GO:0003677">
    <property type="term" value="F:DNA binding"/>
    <property type="evidence" value="ECO:0007669"/>
    <property type="project" value="UniProtKB-UniRule"/>
</dbReference>
<keyword evidence="2 4" id="KW-0238">DNA-binding</keyword>
<dbReference type="Gene3D" id="1.10.357.10">
    <property type="entry name" value="Tetracycline Repressor, domain 2"/>
    <property type="match status" value="1"/>
</dbReference>
<dbReference type="PRINTS" id="PR00455">
    <property type="entry name" value="HTHTETR"/>
</dbReference>
<dbReference type="PROSITE" id="PS50977">
    <property type="entry name" value="HTH_TETR_2"/>
    <property type="match status" value="1"/>
</dbReference>